<accession>A0A949NEA4</accession>
<keyword evidence="2" id="KW-1185">Reference proteome</keyword>
<gene>
    <name evidence="1" type="ORF">KTH89_10405</name>
</gene>
<dbReference type="AlphaFoldDB" id="A0A949NEA4"/>
<organism evidence="1 2">
    <name type="scientific">Diplocloster agilis</name>
    <dbReference type="NCBI Taxonomy" id="2850323"/>
    <lineage>
        <taxon>Bacteria</taxon>
        <taxon>Bacillati</taxon>
        <taxon>Bacillota</taxon>
        <taxon>Clostridia</taxon>
        <taxon>Lachnospirales</taxon>
        <taxon>Lachnospiraceae</taxon>
        <taxon>Diplocloster</taxon>
    </lineage>
</organism>
<dbReference type="Proteomes" id="UP000712157">
    <property type="component" value="Unassembled WGS sequence"/>
</dbReference>
<reference evidence="1" key="1">
    <citation type="submission" date="2021-06" db="EMBL/GenBank/DDBJ databases">
        <title>Description of novel taxa of the family Lachnospiraceae.</title>
        <authorList>
            <person name="Chaplin A.V."/>
            <person name="Sokolova S.R."/>
            <person name="Pikina A.P."/>
            <person name="Korzhanova M."/>
            <person name="Belova V."/>
            <person name="Korostin D."/>
            <person name="Efimov B.A."/>
        </authorList>
    </citation>
    <scope>NUCLEOTIDE SEQUENCE</scope>
    <source>
        <strain evidence="1">ASD5720</strain>
    </source>
</reference>
<evidence type="ECO:0000313" key="2">
    <source>
        <dbReference type="Proteomes" id="UP000712157"/>
    </source>
</evidence>
<proteinExistence type="predicted"/>
<protein>
    <submittedName>
        <fullName evidence="1">Uncharacterized protein</fullName>
    </submittedName>
</protein>
<dbReference type="EMBL" id="JAHQCW010000015">
    <property type="protein sequence ID" value="MBU9736951.1"/>
    <property type="molecule type" value="Genomic_DNA"/>
</dbReference>
<evidence type="ECO:0000313" key="1">
    <source>
        <dbReference type="EMBL" id="MBU9736951.1"/>
    </source>
</evidence>
<sequence length="81" mass="9614">MERQFSDDFLWGKYFPYLYLYYSSQSKWHTGIVSMDGWLFHGYFTATDQFPGQMSWGVFIVEKSLEFSLYASTVLLLMHDA</sequence>
<comment type="caution">
    <text evidence="1">The sequence shown here is derived from an EMBL/GenBank/DDBJ whole genome shotgun (WGS) entry which is preliminary data.</text>
</comment>
<name>A0A949NEA4_9FIRM</name>